<dbReference type="OrthoDB" id="1304154at2759"/>
<proteinExistence type="predicted"/>
<accession>A0A9J5YZX5</accession>
<evidence type="ECO:0000313" key="2">
    <source>
        <dbReference type="Proteomes" id="UP000824120"/>
    </source>
</evidence>
<reference evidence="1 2" key="1">
    <citation type="submission" date="2020-09" db="EMBL/GenBank/DDBJ databases">
        <title>De no assembly of potato wild relative species, Solanum commersonii.</title>
        <authorList>
            <person name="Cho K."/>
        </authorList>
    </citation>
    <scope>NUCLEOTIDE SEQUENCE [LARGE SCALE GENOMIC DNA]</scope>
    <source>
        <strain evidence="1">LZ3.2</strain>
        <tissue evidence="1">Leaf</tissue>
    </source>
</reference>
<keyword evidence="2" id="KW-1185">Reference proteome</keyword>
<evidence type="ECO:0000313" key="1">
    <source>
        <dbReference type="EMBL" id="KAG5606209.1"/>
    </source>
</evidence>
<gene>
    <name evidence="1" type="ORF">H5410_027701</name>
</gene>
<comment type="caution">
    <text evidence="1">The sequence shown here is derived from an EMBL/GenBank/DDBJ whole genome shotgun (WGS) entry which is preliminary data.</text>
</comment>
<organism evidence="1 2">
    <name type="scientific">Solanum commersonii</name>
    <name type="common">Commerson's wild potato</name>
    <name type="synonym">Commerson's nightshade</name>
    <dbReference type="NCBI Taxonomy" id="4109"/>
    <lineage>
        <taxon>Eukaryota</taxon>
        <taxon>Viridiplantae</taxon>
        <taxon>Streptophyta</taxon>
        <taxon>Embryophyta</taxon>
        <taxon>Tracheophyta</taxon>
        <taxon>Spermatophyta</taxon>
        <taxon>Magnoliopsida</taxon>
        <taxon>eudicotyledons</taxon>
        <taxon>Gunneridae</taxon>
        <taxon>Pentapetalae</taxon>
        <taxon>asterids</taxon>
        <taxon>lamiids</taxon>
        <taxon>Solanales</taxon>
        <taxon>Solanaceae</taxon>
        <taxon>Solanoideae</taxon>
        <taxon>Solaneae</taxon>
        <taxon>Solanum</taxon>
    </lineage>
</organism>
<dbReference type="AlphaFoldDB" id="A0A9J5YZX5"/>
<sequence length="164" mass="19237">MYELARTRMIPWVVSQEANTRSGMVELAMNAFSKDKIKYCVMINCIIFFQFWRLSTPYGVGRIICNYRLLSNKDTFSNILQEIGTEEEVIRVPEVEFEANLPRFNLEMLHKAHVDEGERNTNFFPILVKGRRGRKRVNIIENEEEKWLEDQEGIVGIAVEFNTL</sequence>
<dbReference type="EMBL" id="JACXVP010000005">
    <property type="protein sequence ID" value="KAG5606209.1"/>
    <property type="molecule type" value="Genomic_DNA"/>
</dbReference>
<name>A0A9J5YZX5_SOLCO</name>
<dbReference type="Proteomes" id="UP000824120">
    <property type="component" value="Chromosome 5"/>
</dbReference>
<protein>
    <submittedName>
        <fullName evidence="1">Uncharacterized protein</fullName>
    </submittedName>
</protein>